<dbReference type="EMBL" id="CP021431">
    <property type="protein sequence ID" value="ARU03005.1"/>
    <property type="molecule type" value="Genomic_DNA"/>
</dbReference>
<proteinExistence type="predicted"/>
<dbReference type="AlphaFoldDB" id="A0A1Y0EHC6"/>
<keyword evidence="3" id="KW-1185">Reference proteome</keyword>
<evidence type="ECO:0000313" key="3">
    <source>
        <dbReference type="Proteomes" id="UP000195273"/>
    </source>
</evidence>
<gene>
    <name evidence="2" type="ORF">LOKVESSMR4R_03739</name>
</gene>
<evidence type="ECO:0000313" key="2">
    <source>
        <dbReference type="EMBL" id="ARU03005.1"/>
    </source>
</evidence>
<dbReference type="OrthoDB" id="1551124at2"/>
<evidence type="ECO:0000259" key="1">
    <source>
        <dbReference type="Pfam" id="PF14213"/>
    </source>
</evidence>
<sequence length="114" mass="12827">MQTIRVRDFSRFPGGRFKRFGTHSGEEFRDSVLRPALGGGADQLEVDLTDIFTFQPSFLDEAFAGLIKLGVISASDFKRKFVFKYNMANKPYVEMIMRYVNEAAASKSDASKAN</sequence>
<organism evidence="2 3">
    <name type="scientific">Yoonia vestfoldensis</name>
    <dbReference type="NCBI Taxonomy" id="245188"/>
    <lineage>
        <taxon>Bacteria</taxon>
        <taxon>Pseudomonadati</taxon>
        <taxon>Pseudomonadota</taxon>
        <taxon>Alphaproteobacteria</taxon>
        <taxon>Rhodobacterales</taxon>
        <taxon>Paracoccaceae</taxon>
        <taxon>Yoonia</taxon>
    </lineage>
</organism>
<dbReference type="RefSeq" id="WP_157898277.1">
    <property type="nucleotide sequence ID" value="NZ_CP021431.1"/>
</dbReference>
<dbReference type="Pfam" id="PF14213">
    <property type="entry name" value="DUF4325"/>
    <property type="match status" value="1"/>
</dbReference>
<feature type="domain" description="DUF4325" evidence="1">
    <location>
        <begin position="24"/>
        <end position="70"/>
    </location>
</feature>
<accession>A0A1Y0EHC6</accession>
<dbReference type="KEGG" id="lvs:LOKVESSMR4R_03739"/>
<name>A0A1Y0EHC6_9RHOB</name>
<dbReference type="Proteomes" id="UP000195273">
    <property type="component" value="Chromosome"/>
</dbReference>
<dbReference type="InterPro" id="IPR025474">
    <property type="entry name" value="DUF4325"/>
</dbReference>
<reference evidence="2 3" key="1">
    <citation type="submission" date="2017-05" db="EMBL/GenBank/DDBJ databases">
        <title>Genome Sequence of Loktanella vestfoldensis Strain SMR4r Isolated from a Culture of the Diatom Skeletonema marinoi.</title>
        <authorList>
            <person name="Topel M."/>
            <person name="Pinder M.I.M."/>
            <person name="Johansson O.N."/>
            <person name="Kourtchenko O."/>
            <person name="Godhe A."/>
            <person name="Clarke A.K."/>
        </authorList>
    </citation>
    <scope>NUCLEOTIDE SEQUENCE [LARGE SCALE GENOMIC DNA]</scope>
    <source>
        <strain evidence="2 3">SMR4r</strain>
    </source>
</reference>
<protein>
    <recommendedName>
        <fullName evidence="1">DUF4325 domain-containing protein</fullName>
    </recommendedName>
</protein>